<dbReference type="Proteomes" id="UP000184255">
    <property type="component" value="Unassembled WGS sequence"/>
</dbReference>
<evidence type="ECO:0000313" key="2">
    <source>
        <dbReference type="Proteomes" id="UP000184255"/>
    </source>
</evidence>
<name>A0A1L7UBP2_FUSMA</name>
<protein>
    <submittedName>
        <fullName evidence="1">Uncharacterized protein</fullName>
    </submittedName>
</protein>
<dbReference type="EMBL" id="FCQH01000022">
    <property type="protein sequence ID" value="CVL08138.1"/>
    <property type="molecule type" value="Genomic_DNA"/>
</dbReference>
<dbReference type="GeneID" id="65093447"/>
<dbReference type="VEuPathDB" id="FungiDB:FMAN_14198"/>
<gene>
    <name evidence="1" type="ORF">FMAN_14198</name>
</gene>
<proteinExistence type="predicted"/>
<dbReference type="RefSeq" id="XP_041690926.1">
    <property type="nucleotide sequence ID" value="XM_041825558.1"/>
</dbReference>
<accession>A0A1L7UBP2</accession>
<keyword evidence="2" id="KW-1185">Reference proteome</keyword>
<sequence length="245" mass="27546">MLPTGRDTTIANNIEEGNSRRFPHWVRSPDPLTLVVYSDTSLSSQGVDNYGFTIHQGSFLVLGGSDRRVPAEVFEAEATGDNVEQAEELLRIFFPPLPTDIEDEGPRLQSGHYVKWIDAFCSSRTATIVHFTRVVDRSSRIPFTIKGDVIRPKQKAEILGIIMDAGLVFKKHIAEAAIRGLSAAMCLKILRIESPPTARQLFPATFALAINYASVVWSNARGKRELNWLSSSEERQRHCYRDQRF</sequence>
<organism evidence="1 2">
    <name type="scientific">Fusarium mangiferae</name>
    <name type="common">Mango malformation disease fungus</name>
    <dbReference type="NCBI Taxonomy" id="192010"/>
    <lineage>
        <taxon>Eukaryota</taxon>
        <taxon>Fungi</taxon>
        <taxon>Dikarya</taxon>
        <taxon>Ascomycota</taxon>
        <taxon>Pezizomycotina</taxon>
        <taxon>Sordariomycetes</taxon>
        <taxon>Hypocreomycetidae</taxon>
        <taxon>Hypocreales</taxon>
        <taxon>Nectriaceae</taxon>
        <taxon>Fusarium</taxon>
        <taxon>Fusarium fujikuroi species complex</taxon>
    </lineage>
</organism>
<comment type="caution">
    <text evidence="1">The sequence shown here is derived from an EMBL/GenBank/DDBJ whole genome shotgun (WGS) entry which is preliminary data.</text>
</comment>
<dbReference type="AlphaFoldDB" id="A0A1L7UBP2"/>
<evidence type="ECO:0000313" key="1">
    <source>
        <dbReference type="EMBL" id="CVL08138.1"/>
    </source>
</evidence>
<reference evidence="2" key="1">
    <citation type="journal article" date="2016" name="Genome Biol. Evol.">
        <title>Comparative 'omics' of the Fusarium fujikuroi species complex highlights differences in genetic potential and metabolite synthesis.</title>
        <authorList>
            <person name="Niehaus E.-M."/>
            <person name="Muensterkoetter M."/>
            <person name="Proctor R.H."/>
            <person name="Brown D.W."/>
            <person name="Sharon A."/>
            <person name="Idan Y."/>
            <person name="Oren-Young L."/>
            <person name="Sieber C.M."/>
            <person name="Novak O."/>
            <person name="Pencik A."/>
            <person name="Tarkowska D."/>
            <person name="Hromadova K."/>
            <person name="Freeman S."/>
            <person name="Maymon M."/>
            <person name="Elazar M."/>
            <person name="Youssef S.A."/>
            <person name="El-Shabrawy E.S.M."/>
            <person name="Shalaby A.B.A."/>
            <person name="Houterman P."/>
            <person name="Brock N.L."/>
            <person name="Burkhardt I."/>
            <person name="Tsavkelova E.A."/>
            <person name="Dickschat J.S."/>
            <person name="Galuszka P."/>
            <person name="Gueldener U."/>
            <person name="Tudzynski B."/>
        </authorList>
    </citation>
    <scope>NUCLEOTIDE SEQUENCE [LARGE SCALE GENOMIC DNA]</scope>
    <source>
        <strain evidence="2">MRC7560</strain>
    </source>
</reference>